<evidence type="ECO:0008006" key="4">
    <source>
        <dbReference type="Google" id="ProtNLM"/>
    </source>
</evidence>
<feature type="transmembrane region" description="Helical" evidence="1">
    <location>
        <begin position="30"/>
        <end position="49"/>
    </location>
</feature>
<keyword evidence="1" id="KW-0472">Membrane</keyword>
<reference evidence="2 3" key="1">
    <citation type="journal article" date="2015" name="Nature">
        <title>rRNA introns, odd ribosomes, and small enigmatic genomes across a large radiation of phyla.</title>
        <authorList>
            <person name="Brown C.T."/>
            <person name="Hug L.A."/>
            <person name="Thomas B.C."/>
            <person name="Sharon I."/>
            <person name="Castelle C.J."/>
            <person name="Singh A."/>
            <person name="Wilkins M.J."/>
            <person name="Williams K.H."/>
            <person name="Banfield J.F."/>
        </authorList>
    </citation>
    <scope>NUCLEOTIDE SEQUENCE [LARGE SCALE GENOMIC DNA]</scope>
</reference>
<organism evidence="2 3">
    <name type="scientific">Candidatus Amesbacteria bacterium GW2011_GWC1_47_15</name>
    <dbReference type="NCBI Taxonomy" id="1618364"/>
    <lineage>
        <taxon>Bacteria</taxon>
        <taxon>Candidatus Amesiibacteriota</taxon>
    </lineage>
</organism>
<feature type="non-terminal residue" evidence="2">
    <location>
        <position position="91"/>
    </location>
</feature>
<feature type="transmembrane region" description="Helical" evidence="1">
    <location>
        <begin position="61"/>
        <end position="81"/>
    </location>
</feature>
<dbReference type="Proteomes" id="UP000034502">
    <property type="component" value="Unassembled WGS sequence"/>
</dbReference>
<comment type="caution">
    <text evidence="2">The sequence shown here is derived from an EMBL/GenBank/DDBJ whole genome shotgun (WGS) entry which is preliminary data.</text>
</comment>
<proteinExistence type="predicted"/>
<dbReference type="AlphaFoldDB" id="A0A0G1U9Y7"/>
<evidence type="ECO:0000313" key="2">
    <source>
        <dbReference type="EMBL" id="KKU62973.1"/>
    </source>
</evidence>
<evidence type="ECO:0000313" key="3">
    <source>
        <dbReference type="Proteomes" id="UP000034502"/>
    </source>
</evidence>
<sequence>MNGRGEIPFYITEAERKKLAAEASRHGKRYISLAGVFLVPAVIETGIVVCQGPEATWENVLGAFGLTLISGILGLKSLSYIKKSENFSKTP</sequence>
<keyword evidence="1" id="KW-1133">Transmembrane helix</keyword>
<evidence type="ECO:0000256" key="1">
    <source>
        <dbReference type="SAM" id="Phobius"/>
    </source>
</evidence>
<protein>
    <recommendedName>
        <fullName evidence="4">Holin</fullName>
    </recommendedName>
</protein>
<dbReference type="EMBL" id="LCNU01000038">
    <property type="protein sequence ID" value="KKU62973.1"/>
    <property type="molecule type" value="Genomic_DNA"/>
</dbReference>
<gene>
    <name evidence="2" type="ORF">UX86_C0038G0008</name>
</gene>
<name>A0A0G1U9Y7_9BACT</name>
<keyword evidence="1" id="KW-0812">Transmembrane</keyword>
<accession>A0A0G1U9Y7</accession>